<keyword evidence="3" id="KW-1185">Reference proteome</keyword>
<gene>
    <name evidence="2" type="ORF">Y717_09265</name>
</gene>
<feature type="compositionally biased region" description="Basic residues" evidence="1">
    <location>
        <begin position="55"/>
        <end position="64"/>
    </location>
</feature>
<evidence type="ECO:0000313" key="3">
    <source>
        <dbReference type="Proteomes" id="UP000245992"/>
    </source>
</evidence>
<accession>A0A2T7SPS7</accession>
<name>A0A2T7SPS7_9ACTN</name>
<feature type="region of interest" description="Disordered" evidence="1">
    <location>
        <begin position="39"/>
        <end position="64"/>
    </location>
</feature>
<dbReference type="EMBL" id="AZSP01000378">
    <property type="protein sequence ID" value="PVE04852.1"/>
    <property type="molecule type" value="Genomic_DNA"/>
</dbReference>
<dbReference type="Proteomes" id="UP000245992">
    <property type="component" value="Unassembled WGS sequence"/>
</dbReference>
<evidence type="ECO:0008006" key="4">
    <source>
        <dbReference type="Google" id="ProtNLM"/>
    </source>
</evidence>
<protein>
    <recommendedName>
        <fullName evidence="4">Permease</fullName>
    </recommendedName>
</protein>
<evidence type="ECO:0000256" key="1">
    <source>
        <dbReference type="SAM" id="MobiDB-lite"/>
    </source>
</evidence>
<reference evidence="2 3" key="1">
    <citation type="submission" date="2013-12" db="EMBL/GenBank/DDBJ databases">
        <title>Annotated genome of Streptomyces scopuliridis.</title>
        <authorList>
            <person name="Olson J.B."/>
        </authorList>
    </citation>
    <scope>NUCLEOTIDE SEQUENCE [LARGE SCALE GENOMIC DNA]</scope>
    <source>
        <strain evidence="2 3">RB72</strain>
    </source>
</reference>
<organism evidence="2 3">
    <name type="scientific">Streptomyces scopuliridis RB72</name>
    <dbReference type="NCBI Taxonomy" id="1440053"/>
    <lineage>
        <taxon>Bacteria</taxon>
        <taxon>Bacillati</taxon>
        <taxon>Actinomycetota</taxon>
        <taxon>Actinomycetes</taxon>
        <taxon>Kitasatosporales</taxon>
        <taxon>Streptomycetaceae</taxon>
        <taxon>Streptomyces</taxon>
    </lineage>
</organism>
<sequence>MPALAGLGAILGVLTFVVLGPVASSLAVRILGGPLERLRGVPGGPARGDALRNPQRTRRPPPRR</sequence>
<evidence type="ECO:0000313" key="2">
    <source>
        <dbReference type="EMBL" id="PVE04852.1"/>
    </source>
</evidence>
<dbReference type="AlphaFoldDB" id="A0A2T7SPS7"/>
<comment type="caution">
    <text evidence="2">The sequence shown here is derived from an EMBL/GenBank/DDBJ whole genome shotgun (WGS) entry which is preliminary data.</text>
</comment>
<proteinExistence type="predicted"/>
<dbReference type="OrthoDB" id="9780560at2"/>